<keyword evidence="4" id="KW-1185">Reference proteome</keyword>
<dbReference type="PANTHER" id="PTHR46118">
    <property type="entry name" value="PROTEIN ABHD11"/>
    <property type="match status" value="1"/>
</dbReference>
<accession>A0A7W4Z453</accession>
<name>A0A7W4Z453_9GAMM</name>
<dbReference type="PRINTS" id="PR00412">
    <property type="entry name" value="EPOXHYDRLASE"/>
</dbReference>
<comment type="caution">
    <text evidence="3">The sequence shown here is derived from an EMBL/GenBank/DDBJ whole genome shotgun (WGS) entry which is preliminary data.</text>
</comment>
<protein>
    <submittedName>
        <fullName evidence="3">Esterase</fullName>
        <ecNumber evidence="3">3.1.-.-</ecNumber>
    </submittedName>
</protein>
<proteinExistence type="predicted"/>
<dbReference type="InterPro" id="IPR029058">
    <property type="entry name" value="AB_hydrolase_fold"/>
</dbReference>
<evidence type="ECO:0000313" key="3">
    <source>
        <dbReference type="EMBL" id="MBB3046174.1"/>
    </source>
</evidence>
<reference evidence="3 4" key="1">
    <citation type="submission" date="2020-08" db="EMBL/GenBank/DDBJ databases">
        <title>Genomic Encyclopedia of Type Strains, Phase III (KMG-III): the genomes of soil and plant-associated and newly described type strains.</title>
        <authorList>
            <person name="Whitman W."/>
        </authorList>
    </citation>
    <scope>NUCLEOTIDE SEQUENCE [LARGE SCALE GENOMIC DNA]</scope>
    <source>
        <strain evidence="3 4">CECT 8654</strain>
    </source>
</reference>
<feature type="domain" description="AB hydrolase-1" evidence="2">
    <location>
        <begin position="14"/>
        <end position="241"/>
    </location>
</feature>
<gene>
    <name evidence="3" type="ORF">FHR99_000410</name>
</gene>
<evidence type="ECO:0000259" key="2">
    <source>
        <dbReference type="Pfam" id="PF00561"/>
    </source>
</evidence>
<dbReference type="InterPro" id="IPR000639">
    <property type="entry name" value="Epox_hydrolase-like"/>
</dbReference>
<dbReference type="Gene3D" id="3.40.50.1820">
    <property type="entry name" value="alpha/beta hydrolase"/>
    <property type="match status" value="1"/>
</dbReference>
<evidence type="ECO:0000256" key="1">
    <source>
        <dbReference type="ARBA" id="ARBA00022801"/>
    </source>
</evidence>
<dbReference type="SUPFAM" id="SSF53474">
    <property type="entry name" value="alpha/beta-Hydrolases"/>
    <property type="match status" value="1"/>
</dbReference>
<dbReference type="PRINTS" id="PR00111">
    <property type="entry name" value="ABHYDROLASE"/>
</dbReference>
<organism evidence="3 4">
    <name type="scientific">Litorivivens lipolytica</name>
    <dbReference type="NCBI Taxonomy" id="1524264"/>
    <lineage>
        <taxon>Bacteria</taxon>
        <taxon>Pseudomonadati</taxon>
        <taxon>Pseudomonadota</taxon>
        <taxon>Gammaproteobacteria</taxon>
        <taxon>Litorivivens</taxon>
    </lineage>
</organism>
<dbReference type="Proteomes" id="UP000537130">
    <property type="component" value="Unassembled WGS sequence"/>
</dbReference>
<dbReference type="EC" id="3.1.-.-" evidence="3"/>
<dbReference type="EMBL" id="JACHWY010000001">
    <property type="protein sequence ID" value="MBB3046174.1"/>
    <property type="molecule type" value="Genomic_DNA"/>
</dbReference>
<dbReference type="AlphaFoldDB" id="A0A7W4Z453"/>
<dbReference type="PANTHER" id="PTHR46118:SF4">
    <property type="entry name" value="PROTEIN ABHD11"/>
    <property type="match status" value="1"/>
</dbReference>
<dbReference type="Pfam" id="PF00561">
    <property type="entry name" value="Abhydrolase_1"/>
    <property type="match status" value="1"/>
</dbReference>
<dbReference type="GO" id="GO:0016787">
    <property type="term" value="F:hydrolase activity"/>
    <property type="evidence" value="ECO:0007669"/>
    <property type="project" value="UniProtKB-KW"/>
</dbReference>
<sequence length="258" mass="28775">MQLNYLESGSGEKAIFLLHGLFGSASNLTSVARSLEADYRVFRVDLRNHGDSFHIETMSLSEMAADIRRLADHLQVDKFSLLGHSLGGKVAMQFALEHPERVEKLVVADISPVAYKPHHNETLAALCEIDLRALKSRSEADQILQKAESELGVRQFLLKNLARDSNGGWRWKLNLQGIDACYDELRLAPEGEAFEGPTLFIKGELSAYIQDKHRGDIFRLFPKAELEVIPDTGHWLHAEKPAAFNEIAATFLAKTVPG</sequence>
<dbReference type="RefSeq" id="WP_183408873.1">
    <property type="nucleotide sequence ID" value="NZ_JACHWY010000001.1"/>
</dbReference>
<keyword evidence="1 3" id="KW-0378">Hydrolase</keyword>
<evidence type="ECO:0000313" key="4">
    <source>
        <dbReference type="Proteomes" id="UP000537130"/>
    </source>
</evidence>
<dbReference type="InterPro" id="IPR000073">
    <property type="entry name" value="AB_hydrolase_1"/>
</dbReference>